<dbReference type="EMBL" id="FLUQ01000001">
    <property type="protein sequence ID" value="SBV97846.1"/>
    <property type="molecule type" value="Genomic_DNA"/>
</dbReference>
<feature type="transmembrane region" description="Helical" evidence="8">
    <location>
        <begin position="158"/>
        <end position="182"/>
    </location>
</feature>
<feature type="transmembrane region" description="Helical" evidence="8">
    <location>
        <begin position="416"/>
        <end position="437"/>
    </location>
</feature>
<dbReference type="Gene3D" id="1.10.3720.10">
    <property type="entry name" value="MetI-like"/>
    <property type="match status" value="2"/>
</dbReference>
<keyword evidence="5 8" id="KW-0812">Transmembrane</keyword>
<evidence type="ECO:0000256" key="3">
    <source>
        <dbReference type="ARBA" id="ARBA00022475"/>
    </source>
</evidence>
<evidence type="ECO:0000256" key="4">
    <source>
        <dbReference type="ARBA" id="ARBA00022519"/>
    </source>
</evidence>
<feature type="transmembrane region" description="Helical" evidence="8">
    <location>
        <begin position="378"/>
        <end position="404"/>
    </location>
</feature>
<organism evidence="10">
    <name type="scientific">uncultured delta proteobacterium</name>
    <dbReference type="NCBI Taxonomy" id="34034"/>
    <lineage>
        <taxon>Bacteria</taxon>
        <taxon>Deltaproteobacteria</taxon>
        <taxon>environmental samples</taxon>
    </lineage>
</organism>
<dbReference type="InterPro" id="IPR000515">
    <property type="entry name" value="MetI-like"/>
</dbReference>
<feature type="transmembrane region" description="Helical" evidence="8">
    <location>
        <begin position="270"/>
        <end position="290"/>
    </location>
</feature>
<dbReference type="GO" id="GO:0005886">
    <property type="term" value="C:plasma membrane"/>
    <property type="evidence" value="ECO:0007669"/>
    <property type="project" value="UniProtKB-SubCell"/>
</dbReference>
<keyword evidence="4" id="KW-0997">Cell inner membrane</keyword>
<evidence type="ECO:0000256" key="6">
    <source>
        <dbReference type="ARBA" id="ARBA00022989"/>
    </source>
</evidence>
<dbReference type="CDD" id="cd06261">
    <property type="entry name" value="TM_PBP2"/>
    <property type="match status" value="2"/>
</dbReference>
<accession>A0A212JEJ5</accession>
<keyword evidence="7 8" id="KW-0472">Membrane</keyword>
<evidence type="ECO:0000259" key="9">
    <source>
        <dbReference type="PROSITE" id="PS50928"/>
    </source>
</evidence>
<evidence type="ECO:0000256" key="2">
    <source>
        <dbReference type="ARBA" id="ARBA00022448"/>
    </source>
</evidence>
<name>A0A212JEJ5_9DELT</name>
<evidence type="ECO:0000313" key="10">
    <source>
        <dbReference type="EMBL" id="SBV97846.1"/>
    </source>
</evidence>
<reference evidence="10" key="1">
    <citation type="submission" date="2016-04" db="EMBL/GenBank/DDBJ databases">
        <authorList>
            <person name="Evans L.H."/>
            <person name="Alamgir A."/>
            <person name="Owens N."/>
            <person name="Weber N.D."/>
            <person name="Virtaneva K."/>
            <person name="Barbian K."/>
            <person name="Babar A."/>
            <person name="Rosenke K."/>
        </authorList>
    </citation>
    <scope>NUCLEOTIDE SEQUENCE</scope>
    <source>
        <strain evidence="10">86</strain>
    </source>
</reference>
<feature type="transmembrane region" description="Helical" evidence="8">
    <location>
        <begin position="75"/>
        <end position="105"/>
    </location>
</feature>
<gene>
    <name evidence="10" type="ORF">KL86DPRO_11286</name>
</gene>
<comment type="subcellular location">
    <subcellularLocation>
        <location evidence="1">Cell inner membrane</location>
        <topology evidence="1">Multi-pass membrane protein</topology>
    </subcellularLocation>
    <subcellularLocation>
        <location evidence="8">Cell membrane</location>
        <topology evidence="8">Multi-pass membrane protein</topology>
    </subcellularLocation>
</comment>
<feature type="transmembrane region" description="Helical" evidence="8">
    <location>
        <begin position="549"/>
        <end position="569"/>
    </location>
</feature>
<sequence length="579" mass="63330">MSTLPIRPDAKSGGRPGGKQGGGFGTAQIILALSIGVLVVFVAFPVILIFLNAFWDNEGNFNIVDVVKVLKEPDTYQALLNSIIIAIGTTFGSTAVGTFFAWLVTRTDLPYKRFMKGMFLVPFMLPSFIGALAWKMLLSPRAGYINRFFMDTFGFDGPIFNIYSYAGIILVEIMYLFPFVFIQVCGALERMDPTLEESARISGAGLGTITRKITIPLVMPSILSGALLIMLYSMAHFGTVAVLGIENGIFNIPTLIYERIHQSAGSFESIRTGTVLASILVVTAAFIIWMQNRILGKGRYQIIAGKSFRPMELKLRGLRVPLMVFCVAYIGFTIVLPTAVIFLVGALPTYGLPFTWENLSLENYRFILFEHKLTRDAIFNSVTLGLSAALITMFAGVMISYVIVKMKVRGKGVLEFLGMLPFSVPGSVIALGVILAWSGKFGINLYNTVWIILVAYIARYMAFSLKANSAALEQVHDSLVEAARACGATMWQALKDIVLPLVRPGMLAAFFLIFLPSLRELTVSIMLYAPTTRTIGVAIYTLNEDGETVVSAALAGIALILIITGQTLINRFTAKHTKG</sequence>
<evidence type="ECO:0000256" key="5">
    <source>
        <dbReference type="ARBA" id="ARBA00022692"/>
    </source>
</evidence>
<dbReference type="InterPro" id="IPR035906">
    <property type="entry name" value="MetI-like_sf"/>
</dbReference>
<feature type="transmembrane region" description="Helical" evidence="8">
    <location>
        <begin position="443"/>
        <end position="462"/>
    </location>
</feature>
<feature type="domain" description="ABC transmembrane type-1" evidence="9">
    <location>
        <begin position="79"/>
        <end position="288"/>
    </location>
</feature>
<feature type="transmembrane region" description="Helical" evidence="8">
    <location>
        <begin position="320"/>
        <end position="347"/>
    </location>
</feature>
<dbReference type="PANTHER" id="PTHR43357:SF3">
    <property type="entry name" value="FE(3+)-TRANSPORT SYSTEM PERMEASE PROTEIN FBPB 2"/>
    <property type="match status" value="1"/>
</dbReference>
<feature type="transmembrane region" description="Helical" evidence="8">
    <location>
        <begin position="507"/>
        <end position="529"/>
    </location>
</feature>
<dbReference type="Pfam" id="PF00528">
    <property type="entry name" value="BPD_transp_1"/>
    <property type="match status" value="2"/>
</dbReference>
<feature type="domain" description="ABC transmembrane type-1" evidence="9">
    <location>
        <begin position="378"/>
        <end position="569"/>
    </location>
</feature>
<keyword evidence="6 8" id="KW-1133">Transmembrane helix</keyword>
<evidence type="ECO:0000256" key="7">
    <source>
        <dbReference type="ARBA" id="ARBA00023136"/>
    </source>
</evidence>
<dbReference type="AlphaFoldDB" id="A0A212JEJ5"/>
<keyword evidence="3" id="KW-1003">Cell membrane</keyword>
<feature type="transmembrane region" description="Helical" evidence="8">
    <location>
        <begin position="117"/>
        <end position="138"/>
    </location>
</feature>
<feature type="transmembrane region" description="Helical" evidence="8">
    <location>
        <begin position="29"/>
        <end position="55"/>
    </location>
</feature>
<keyword evidence="2 8" id="KW-0813">Transport</keyword>
<evidence type="ECO:0000256" key="1">
    <source>
        <dbReference type="ARBA" id="ARBA00004429"/>
    </source>
</evidence>
<evidence type="ECO:0000256" key="8">
    <source>
        <dbReference type="RuleBase" id="RU363032"/>
    </source>
</evidence>
<dbReference type="SUPFAM" id="SSF161098">
    <property type="entry name" value="MetI-like"/>
    <property type="match status" value="2"/>
</dbReference>
<feature type="transmembrane region" description="Helical" evidence="8">
    <location>
        <begin position="221"/>
        <end position="245"/>
    </location>
</feature>
<comment type="similarity">
    <text evidence="8">Belongs to the binding-protein-dependent transport system permease family.</text>
</comment>
<proteinExistence type="inferred from homology"/>
<dbReference type="PANTHER" id="PTHR43357">
    <property type="entry name" value="INNER MEMBRANE ABC TRANSPORTER PERMEASE PROTEIN YDCV"/>
    <property type="match status" value="1"/>
</dbReference>
<protein>
    <submittedName>
        <fullName evidence="10">ABC transporter, permease protein</fullName>
    </submittedName>
</protein>
<dbReference type="PROSITE" id="PS50928">
    <property type="entry name" value="ABC_TM1"/>
    <property type="match status" value="2"/>
</dbReference>
<dbReference type="GO" id="GO:0055085">
    <property type="term" value="P:transmembrane transport"/>
    <property type="evidence" value="ECO:0007669"/>
    <property type="project" value="InterPro"/>
</dbReference>